<dbReference type="Proteomes" id="UP000470772">
    <property type="component" value="Unassembled WGS sequence"/>
</dbReference>
<proteinExistence type="predicted"/>
<protein>
    <submittedName>
        <fullName evidence="1">Uncharacterized protein</fullName>
    </submittedName>
</protein>
<dbReference type="OrthoDB" id="37231at2157"/>
<comment type="caution">
    <text evidence="1">The sequence shown here is derived from an EMBL/GenBank/DDBJ whole genome shotgun (WGS) entry which is preliminary data.</text>
</comment>
<evidence type="ECO:0000313" key="1">
    <source>
        <dbReference type="EMBL" id="MUN29267.1"/>
    </source>
</evidence>
<dbReference type="AlphaFoldDB" id="A0A6A9QJ08"/>
<dbReference type="EMBL" id="WGGD01000005">
    <property type="protein sequence ID" value="MUN29267.1"/>
    <property type="molecule type" value="Genomic_DNA"/>
</dbReference>
<name>A0A6A9QJ08_SULME</name>
<reference evidence="1 2" key="1">
    <citation type="submission" date="2019-10" db="EMBL/GenBank/DDBJ databases">
        <title>Sequencing and Assembly of Multiple Reported Metal-Biooxidizing Members of the Extremely Thermoacidophilic Archaeal Family Sulfolobaceae.</title>
        <authorList>
            <person name="Counts J.A."/>
            <person name="Kelly R.M."/>
        </authorList>
    </citation>
    <scope>NUCLEOTIDE SEQUENCE [LARGE SCALE GENOMIC DNA]</scope>
    <source>
        <strain evidence="1 2">DSM 6482</strain>
    </source>
</reference>
<gene>
    <name evidence="1" type="ORF">GC250_07430</name>
</gene>
<keyword evidence="2" id="KW-1185">Reference proteome</keyword>
<accession>A0A6A9QJ08</accession>
<sequence length="154" mass="17444">MRQHLLVALIIITLIANVILGVELYTTLHPNVNGGTNKTIIPISNVSITYKANYSNSSLYSFSFETKLNLNILNEGKYIIGINPYGFKQLFVLIQLKDHKTIELTLNETTAMVKLNKDDRTVTMFVSGETYANLNQSQIINNLNLYIEYINNNN</sequence>
<organism evidence="1 2">
    <name type="scientific">Sulfuracidifex metallicus DSM 6482 = JCM 9184</name>
    <dbReference type="NCBI Taxonomy" id="523847"/>
    <lineage>
        <taxon>Archaea</taxon>
        <taxon>Thermoproteota</taxon>
        <taxon>Thermoprotei</taxon>
        <taxon>Sulfolobales</taxon>
        <taxon>Sulfolobaceae</taxon>
        <taxon>Sulfuracidifex</taxon>
    </lineage>
</organism>
<evidence type="ECO:0000313" key="2">
    <source>
        <dbReference type="Proteomes" id="UP000470772"/>
    </source>
</evidence>
<dbReference type="RefSeq" id="WP_054837931.1">
    <property type="nucleotide sequence ID" value="NZ_BBBY01000003.1"/>
</dbReference>